<feature type="region of interest" description="Disordered" evidence="1">
    <location>
        <begin position="131"/>
        <end position="160"/>
    </location>
</feature>
<comment type="caution">
    <text evidence="2">The sequence shown here is derived from an EMBL/GenBank/DDBJ whole genome shotgun (WGS) entry which is preliminary data.</text>
</comment>
<protein>
    <submittedName>
        <fullName evidence="2">Uncharacterized protein</fullName>
    </submittedName>
</protein>
<accession>A0AAV0VC06</accession>
<gene>
    <name evidence="2" type="ORF">PDE001_LOCUS10331</name>
</gene>
<dbReference type="AlphaFoldDB" id="A0AAV0VC06"/>
<reference evidence="2" key="1">
    <citation type="submission" date="2022-12" db="EMBL/GenBank/DDBJ databases">
        <authorList>
            <person name="Webb A."/>
        </authorList>
    </citation>
    <scope>NUCLEOTIDE SEQUENCE</scope>
    <source>
        <strain evidence="2">Pd1</strain>
    </source>
</reference>
<name>A0AAV0VC06_9STRA</name>
<evidence type="ECO:0000313" key="2">
    <source>
        <dbReference type="EMBL" id="CAI5745234.1"/>
    </source>
</evidence>
<evidence type="ECO:0000313" key="3">
    <source>
        <dbReference type="Proteomes" id="UP001162029"/>
    </source>
</evidence>
<dbReference type="Proteomes" id="UP001162029">
    <property type="component" value="Unassembled WGS sequence"/>
</dbReference>
<dbReference type="EMBL" id="CANTFM010002260">
    <property type="protein sequence ID" value="CAI5745234.1"/>
    <property type="molecule type" value="Genomic_DNA"/>
</dbReference>
<evidence type="ECO:0000256" key="1">
    <source>
        <dbReference type="SAM" id="MobiDB-lite"/>
    </source>
</evidence>
<organism evidence="2 3">
    <name type="scientific">Peronospora destructor</name>
    <dbReference type="NCBI Taxonomy" id="86335"/>
    <lineage>
        <taxon>Eukaryota</taxon>
        <taxon>Sar</taxon>
        <taxon>Stramenopiles</taxon>
        <taxon>Oomycota</taxon>
        <taxon>Peronosporomycetes</taxon>
        <taxon>Peronosporales</taxon>
        <taxon>Peronosporaceae</taxon>
        <taxon>Peronospora</taxon>
    </lineage>
</organism>
<sequence>MVSSSLPSSLDALAPPFYPSMSWSPLITEDYYHERPHSPGNAGFVIADPVEPMQEIPDEELFDPAFYPLSATEIQELEQVDEINEILAELELLENRQELHHKWSERTREFRLSSDEDAEIYDWMTKNMNAKSFSPKQQTRLPKQSFHNKSNALHQPRSMK</sequence>
<feature type="compositionally biased region" description="Polar residues" evidence="1">
    <location>
        <begin position="131"/>
        <end position="153"/>
    </location>
</feature>
<keyword evidence="3" id="KW-1185">Reference proteome</keyword>
<proteinExistence type="predicted"/>